<name>A0A921RNE9_SORBI</name>
<accession>A0A921RNE9</accession>
<dbReference type="AlphaFoldDB" id="A0A921RNE9"/>
<feature type="region of interest" description="Disordered" evidence="1">
    <location>
        <begin position="96"/>
        <end position="120"/>
    </location>
</feature>
<gene>
    <name evidence="2" type="ORF">BDA96_02G211800</name>
</gene>
<evidence type="ECO:0000256" key="1">
    <source>
        <dbReference type="SAM" id="MobiDB-lite"/>
    </source>
</evidence>
<comment type="caution">
    <text evidence="2">The sequence shown here is derived from an EMBL/GenBank/DDBJ whole genome shotgun (WGS) entry which is preliminary data.</text>
</comment>
<evidence type="ECO:0000313" key="3">
    <source>
        <dbReference type="Proteomes" id="UP000807115"/>
    </source>
</evidence>
<sequence>MELAHAATRSSQLIAELAHRHTSRFTCAARGGWGRARLASSHLAATGEDAEAARAWLPRLMPPQLIFFLILFDSSSLDIGIAGMLGTKGIWYDDSTPSSAKRAHGIRVSSSRRDKAVQRF</sequence>
<dbReference type="Proteomes" id="UP000807115">
    <property type="component" value="Chromosome 2"/>
</dbReference>
<organism evidence="2 3">
    <name type="scientific">Sorghum bicolor</name>
    <name type="common">Sorghum</name>
    <name type="synonym">Sorghum vulgare</name>
    <dbReference type="NCBI Taxonomy" id="4558"/>
    <lineage>
        <taxon>Eukaryota</taxon>
        <taxon>Viridiplantae</taxon>
        <taxon>Streptophyta</taxon>
        <taxon>Embryophyta</taxon>
        <taxon>Tracheophyta</taxon>
        <taxon>Spermatophyta</taxon>
        <taxon>Magnoliopsida</taxon>
        <taxon>Liliopsida</taxon>
        <taxon>Poales</taxon>
        <taxon>Poaceae</taxon>
        <taxon>PACMAD clade</taxon>
        <taxon>Panicoideae</taxon>
        <taxon>Andropogonodae</taxon>
        <taxon>Andropogoneae</taxon>
        <taxon>Sorghinae</taxon>
        <taxon>Sorghum</taxon>
    </lineage>
</organism>
<reference evidence="2" key="1">
    <citation type="journal article" date="2019" name="BMC Genomics">
        <title>A new reference genome for Sorghum bicolor reveals high levels of sequence similarity between sweet and grain genotypes: implications for the genetics of sugar metabolism.</title>
        <authorList>
            <person name="Cooper E.A."/>
            <person name="Brenton Z.W."/>
            <person name="Flinn B.S."/>
            <person name="Jenkins J."/>
            <person name="Shu S."/>
            <person name="Flowers D."/>
            <person name="Luo F."/>
            <person name="Wang Y."/>
            <person name="Xia P."/>
            <person name="Barry K."/>
            <person name="Daum C."/>
            <person name="Lipzen A."/>
            <person name="Yoshinaga Y."/>
            <person name="Schmutz J."/>
            <person name="Saski C."/>
            <person name="Vermerris W."/>
            <person name="Kresovich S."/>
        </authorList>
    </citation>
    <scope>NUCLEOTIDE SEQUENCE</scope>
</reference>
<protein>
    <submittedName>
        <fullName evidence="2">Uncharacterized protein</fullName>
    </submittedName>
</protein>
<dbReference type="EMBL" id="CM027681">
    <property type="protein sequence ID" value="KAG0543704.1"/>
    <property type="molecule type" value="Genomic_DNA"/>
</dbReference>
<feature type="compositionally biased region" description="Basic and acidic residues" evidence="1">
    <location>
        <begin position="111"/>
        <end position="120"/>
    </location>
</feature>
<reference evidence="2" key="2">
    <citation type="submission" date="2020-10" db="EMBL/GenBank/DDBJ databases">
        <authorList>
            <person name="Cooper E.A."/>
            <person name="Brenton Z.W."/>
            <person name="Flinn B.S."/>
            <person name="Jenkins J."/>
            <person name="Shu S."/>
            <person name="Flowers D."/>
            <person name="Luo F."/>
            <person name="Wang Y."/>
            <person name="Xia P."/>
            <person name="Barry K."/>
            <person name="Daum C."/>
            <person name="Lipzen A."/>
            <person name="Yoshinaga Y."/>
            <person name="Schmutz J."/>
            <person name="Saski C."/>
            <person name="Vermerris W."/>
            <person name="Kresovich S."/>
        </authorList>
    </citation>
    <scope>NUCLEOTIDE SEQUENCE</scope>
</reference>
<proteinExistence type="predicted"/>
<evidence type="ECO:0000313" key="2">
    <source>
        <dbReference type="EMBL" id="KAG0543704.1"/>
    </source>
</evidence>